<feature type="transmembrane region" description="Helical" evidence="2">
    <location>
        <begin position="408"/>
        <end position="432"/>
    </location>
</feature>
<sequence>MTTPLAWFGLPDDADERELKRVYAKRLKETRPDVDPAGFQELRARYEAAQAWCRQAAHVATPAVDNTPSPPVEAGSPPVDEATTPPPAASWRAVKFDEAQPATHASPFDAERFATAFLQTAATRHPLDLLSWLQEQPELWSLRAKQQAGHVVLRRLFRDQPPMTAASFDNTLQFFGMDHALAGVDPLHLQQLRTNLHEWHALQQRFEPAIEAWNAQSPRVDAETVYRWFCACARSHATEPAIAALHAQPALQNGDWRQQLAPQLLELVVRERPPMPAATAASLFDYFRLYELAHGRGASLQDMPSQLEVLWLMLPENASRLALRVRDAKKPYGEAKKSSRYLRWVQRPFHWWWILLTSWVPGLPTALGLFLWRLSEGVPSRLPRTIDPALARFCIATASRHVVAGPRVLVGVIRCGSLLVLGGVLDALWYVFLQEPYGEPGSPSLLISALVITAAWAAYITFVALLIWQRRPEEPPQARPLLRIAFVPAMCAAGVLLWFASGSNGLGVGALLPTASLAYGRYRARNPLPPAGARTRWSTIPDTLFYIGLFLSMHWAPGMALVALAAWGMDLWLQRKSLRWRPGAKPAASPTGRA</sequence>
<keyword evidence="2" id="KW-0472">Membrane</keyword>
<feature type="region of interest" description="Disordered" evidence="1">
    <location>
        <begin position="62"/>
        <end position="86"/>
    </location>
</feature>
<dbReference type="KEGG" id="dtl:H8F01_16235"/>
<keyword evidence="2" id="KW-0812">Transmembrane</keyword>
<evidence type="ECO:0000256" key="1">
    <source>
        <dbReference type="SAM" id="MobiDB-lite"/>
    </source>
</evidence>
<feature type="transmembrane region" description="Helical" evidence="2">
    <location>
        <begin position="543"/>
        <end position="567"/>
    </location>
</feature>
<keyword evidence="4" id="KW-1185">Reference proteome</keyword>
<evidence type="ECO:0000313" key="4">
    <source>
        <dbReference type="Proteomes" id="UP000515873"/>
    </source>
</evidence>
<evidence type="ECO:0000256" key="2">
    <source>
        <dbReference type="SAM" id="Phobius"/>
    </source>
</evidence>
<dbReference type="RefSeq" id="WP_187056102.1">
    <property type="nucleotide sequence ID" value="NZ_CP060412.1"/>
</dbReference>
<proteinExistence type="predicted"/>
<protein>
    <recommendedName>
        <fullName evidence="5">J domain-containing protein</fullName>
    </recommendedName>
</protein>
<dbReference type="Proteomes" id="UP000515873">
    <property type="component" value="Chromosome"/>
</dbReference>
<feature type="transmembrane region" description="Helical" evidence="2">
    <location>
        <begin position="351"/>
        <end position="372"/>
    </location>
</feature>
<reference evidence="3 4" key="1">
    <citation type="submission" date="2020-08" db="EMBL/GenBank/DDBJ databases">
        <title>Dyella sp. G9 isolated from forest soil.</title>
        <authorList>
            <person name="Fu J."/>
            <person name="Qiu L."/>
        </authorList>
    </citation>
    <scope>NUCLEOTIDE SEQUENCE [LARGE SCALE GENOMIC DNA]</scope>
    <source>
        <strain evidence="3 4">G9</strain>
    </source>
</reference>
<feature type="transmembrane region" description="Helical" evidence="2">
    <location>
        <begin position="480"/>
        <end position="499"/>
    </location>
</feature>
<keyword evidence="2" id="KW-1133">Transmembrane helix</keyword>
<evidence type="ECO:0008006" key="5">
    <source>
        <dbReference type="Google" id="ProtNLM"/>
    </source>
</evidence>
<dbReference type="EMBL" id="CP060412">
    <property type="protein sequence ID" value="QNK00630.1"/>
    <property type="molecule type" value="Genomic_DNA"/>
</dbReference>
<gene>
    <name evidence="3" type="ORF">H8F01_16235</name>
</gene>
<evidence type="ECO:0000313" key="3">
    <source>
        <dbReference type="EMBL" id="QNK00630.1"/>
    </source>
</evidence>
<accession>A0A7G8Q1H2</accession>
<organism evidence="3 4">
    <name type="scientific">Dyella telluris</name>
    <dbReference type="NCBI Taxonomy" id="2763498"/>
    <lineage>
        <taxon>Bacteria</taxon>
        <taxon>Pseudomonadati</taxon>
        <taxon>Pseudomonadota</taxon>
        <taxon>Gammaproteobacteria</taxon>
        <taxon>Lysobacterales</taxon>
        <taxon>Rhodanobacteraceae</taxon>
        <taxon>Dyella</taxon>
    </lineage>
</organism>
<dbReference type="AlphaFoldDB" id="A0A7G8Q1H2"/>
<feature type="transmembrane region" description="Helical" evidence="2">
    <location>
        <begin position="444"/>
        <end position="468"/>
    </location>
</feature>
<name>A0A7G8Q1H2_9GAMM</name>